<dbReference type="Pfam" id="PF00348">
    <property type="entry name" value="polyprenyl_synt"/>
    <property type="match status" value="1"/>
</dbReference>
<keyword evidence="3 6" id="KW-0808">Transferase</keyword>
<evidence type="ECO:0000313" key="7">
    <source>
        <dbReference type="EMBL" id="QBO35976.1"/>
    </source>
</evidence>
<dbReference type="GO" id="GO:0004659">
    <property type="term" value="F:prenyltransferase activity"/>
    <property type="evidence" value="ECO:0007669"/>
    <property type="project" value="InterPro"/>
</dbReference>
<dbReference type="RefSeq" id="WP_133363055.1">
    <property type="nucleotide sequence ID" value="NZ_CP037940.1"/>
</dbReference>
<name>A0A4P6YTG5_9LACO</name>
<keyword evidence="5" id="KW-0460">Magnesium</keyword>
<evidence type="ECO:0000313" key="8">
    <source>
        <dbReference type="Proteomes" id="UP000292886"/>
    </source>
</evidence>
<reference evidence="8" key="1">
    <citation type="submission" date="2019-03" db="EMBL/GenBank/DDBJ databases">
        <title>Weissella sp. 26KH-42 Genome sequencing.</title>
        <authorList>
            <person name="Heo J."/>
            <person name="Kim S.-J."/>
            <person name="Kim J.-S."/>
            <person name="Hong S.-B."/>
            <person name="Kwon S.-W."/>
        </authorList>
    </citation>
    <scope>NUCLEOTIDE SEQUENCE [LARGE SCALE GENOMIC DNA]</scope>
    <source>
        <strain evidence="8">26KH-42</strain>
    </source>
</reference>
<dbReference type="PROSITE" id="PS00723">
    <property type="entry name" value="POLYPRENYL_SYNTHASE_1"/>
    <property type="match status" value="1"/>
</dbReference>
<protein>
    <submittedName>
        <fullName evidence="7">Polyprenyl synthetase family protein</fullName>
    </submittedName>
</protein>
<dbReference type="PROSITE" id="PS00444">
    <property type="entry name" value="POLYPRENYL_SYNTHASE_2"/>
    <property type="match status" value="1"/>
</dbReference>
<dbReference type="KEGG" id="wei:EQG49_05630"/>
<evidence type="ECO:0000256" key="3">
    <source>
        <dbReference type="ARBA" id="ARBA00022679"/>
    </source>
</evidence>
<keyword evidence="4" id="KW-0479">Metal-binding</keyword>
<dbReference type="Proteomes" id="UP000292886">
    <property type="component" value="Chromosome"/>
</dbReference>
<dbReference type="SUPFAM" id="SSF48576">
    <property type="entry name" value="Terpenoid synthases"/>
    <property type="match status" value="1"/>
</dbReference>
<dbReference type="InterPro" id="IPR000092">
    <property type="entry name" value="Polyprenyl_synt"/>
</dbReference>
<dbReference type="GO" id="GO:0046872">
    <property type="term" value="F:metal ion binding"/>
    <property type="evidence" value="ECO:0007669"/>
    <property type="project" value="UniProtKB-KW"/>
</dbReference>
<dbReference type="EMBL" id="CP037940">
    <property type="protein sequence ID" value="QBO35976.1"/>
    <property type="molecule type" value="Genomic_DNA"/>
</dbReference>
<evidence type="ECO:0000256" key="6">
    <source>
        <dbReference type="RuleBase" id="RU004466"/>
    </source>
</evidence>
<organism evidence="7 8">
    <name type="scientific">Periweissella cryptocerci</name>
    <dbReference type="NCBI Taxonomy" id="2506420"/>
    <lineage>
        <taxon>Bacteria</taxon>
        <taxon>Bacillati</taxon>
        <taxon>Bacillota</taxon>
        <taxon>Bacilli</taxon>
        <taxon>Lactobacillales</taxon>
        <taxon>Lactobacillaceae</taxon>
        <taxon>Periweissella</taxon>
    </lineage>
</organism>
<accession>A0A4P6YTG5</accession>
<comment type="similarity">
    <text evidence="2 6">Belongs to the FPP/GGPP synthase family.</text>
</comment>
<dbReference type="InterPro" id="IPR033749">
    <property type="entry name" value="Polyprenyl_synt_CS"/>
</dbReference>
<dbReference type="CDD" id="cd00685">
    <property type="entry name" value="Trans_IPPS_HT"/>
    <property type="match status" value="1"/>
</dbReference>
<evidence type="ECO:0000256" key="5">
    <source>
        <dbReference type="ARBA" id="ARBA00022842"/>
    </source>
</evidence>
<dbReference type="PANTHER" id="PTHR12001">
    <property type="entry name" value="GERANYLGERANYL PYROPHOSPHATE SYNTHASE"/>
    <property type="match status" value="1"/>
</dbReference>
<sequence length="328" mass="36217">MAQTQLHPIWDTYPEVKTELLAVVDLMEANINLADSDVKTAIIDMIKHGGKMLRPAYTLLMSAFHETDRKKMIALAAAIETLHTASLVHDDIIDDAPTRRHQQSIQHQFGKDVAVYAGDYLFVVVFRMLSTYHNDLKSVQVDTGYLDRILGGELQQKSSRYNYEMTIDTYLKQINGKTAELFGLATTVGAMESGASTAFTSLAKSIGVNIGMAFQIMDDILDYDESSVQIGKPTMEDLRQGVYSAPLIYAMTVSPTEILPLLKQEAAMTDAQAQQVDELVKTAGGVMSAKALAQKYTDDALRGIAQLPTHPAKDVLLELTTKLLDRRD</sequence>
<dbReference type="OrthoDB" id="9805316at2"/>
<dbReference type="InterPro" id="IPR008949">
    <property type="entry name" value="Isoprenoid_synthase_dom_sf"/>
</dbReference>
<dbReference type="SFLD" id="SFLDS00005">
    <property type="entry name" value="Isoprenoid_Synthase_Type_I"/>
    <property type="match status" value="1"/>
</dbReference>
<dbReference type="GO" id="GO:0008299">
    <property type="term" value="P:isoprenoid biosynthetic process"/>
    <property type="evidence" value="ECO:0007669"/>
    <property type="project" value="InterPro"/>
</dbReference>
<proteinExistence type="inferred from homology"/>
<evidence type="ECO:0000256" key="2">
    <source>
        <dbReference type="ARBA" id="ARBA00006706"/>
    </source>
</evidence>
<evidence type="ECO:0000256" key="1">
    <source>
        <dbReference type="ARBA" id="ARBA00001946"/>
    </source>
</evidence>
<dbReference type="PANTHER" id="PTHR12001:SF69">
    <property type="entry name" value="ALL TRANS-POLYPRENYL-DIPHOSPHATE SYNTHASE PDSS1"/>
    <property type="match status" value="1"/>
</dbReference>
<gene>
    <name evidence="7" type="ORF">EQG49_05630</name>
</gene>
<dbReference type="Gene3D" id="1.10.600.10">
    <property type="entry name" value="Farnesyl Diphosphate Synthase"/>
    <property type="match status" value="1"/>
</dbReference>
<evidence type="ECO:0000256" key="4">
    <source>
        <dbReference type="ARBA" id="ARBA00022723"/>
    </source>
</evidence>
<dbReference type="AlphaFoldDB" id="A0A4P6YTG5"/>
<keyword evidence="8" id="KW-1185">Reference proteome</keyword>
<comment type="cofactor">
    <cofactor evidence="1">
        <name>Mg(2+)</name>
        <dbReference type="ChEBI" id="CHEBI:18420"/>
    </cofactor>
</comment>